<gene>
    <name evidence="3" type="ORF">ATSB10_38330</name>
</gene>
<feature type="compositionally biased region" description="Basic and acidic residues" evidence="1">
    <location>
        <begin position="37"/>
        <end position="47"/>
    </location>
</feature>
<evidence type="ECO:0000256" key="2">
    <source>
        <dbReference type="SAM" id="Phobius"/>
    </source>
</evidence>
<evidence type="ECO:0000313" key="4">
    <source>
        <dbReference type="Proteomes" id="UP000077255"/>
    </source>
</evidence>
<accession>A0A160N5K4</accession>
<evidence type="ECO:0000256" key="1">
    <source>
        <dbReference type="SAM" id="MobiDB-lite"/>
    </source>
</evidence>
<dbReference type="SUPFAM" id="SSF48452">
    <property type="entry name" value="TPR-like"/>
    <property type="match status" value="2"/>
</dbReference>
<dbReference type="OrthoDB" id="5935824at2"/>
<dbReference type="Gene3D" id="1.25.40.10">
    <property type="entry name" value="Tetratricopeptide repeat domain"/>
    <property type="match status" value="3"/>
</dbReference>
<organism evidence="3 4">
    <name type="scientific">Dyella thiooxydans</name>
    <dbReference type="NCBI Taxonomy" id="445710"/>
    <lineage>
        <taxon>Bacteria</taxon>
        <taxon>Pseudomonadati</taxon>
        <taxon>Pseudomonadota</taxon>
        <taxon>Gammaproteobacteria</taxon>
        <taxon>Lysobacterales</taxon>
        <taxon>Rhodanobacteraceae</taxon>
        <taxon>Dyella</taxon>
    </lineage>
</organism>
<feature type="region of interest" description="Disordered" evidence="1">
    <location>
        <begin position="563"/>
        <end position="601"/>
    </location>
</feature>
<feature type="region of interest" description="Disordered" evidence="1">
    <location>
        <begin position="1"/>
        <end position="70"/>
    </location>
</feature>
<dbReference type="RefSeq" id="WP_063674200.1">
    <property type="nucleotide sequence ID" value="NZ_CP014841.1"/>
</dbReference>
<feature type="region of interest" description="Disordered" evidence="1">
    <location>
        <begin position="415"/>
        <end position="446"/>
    </location>
</feature>
<keyword evidence="4" id="KW-1185">Reference proteome</keyword>
<dbReference type="Pfam" id="PF14559">
    <property type="entry name" value="TPR_19"/>
    <property type="match status" value="1"/>
</dbReference>
<dbReference type="PATRIC" id="fig|445710.3.peg.3828"/>
<proteinExistence type="predicted"/>
<keyword evidence="2" id="KW-1133">Transmembrane helix</keyword>
<dbReference type="Proteomes" id="UP000077255">
    <property type="component" value="Chromosome"/>
</dbReference>
<dbReference type="AlphaFoldDB" id="A0A160N5K4"/>
<keyword evidence="2" id="KW-0472">Membrane</keyword>
<dbReference type="SMART" id="SM00028">
    <property type="entry name" value="TPR"/>
    <property type="match status" value="4"/>
</dbReference>
<dbReference type="KEGG" id="dtx:ATSB10_38330"/>
<evidence type="ECO:0000313" key="3">
    <source>
        <dbReference type="EMBL" id="AND71287.1"/>
    </source>
</evidence>
<dbReference type="STRING" id="445710.ATSB10_38330"/>
<sequence length="601" mass="61647">MSGRNDPRGPQGRTEPTLGNLDDLDRPAPAPPAPDDGLPRVDVEAPSHRAAAASSRARRQLEAEPEQQPARKRGWLVPLALLVVVGLATVAWLNQDTLRGMVPRTSFNDVLSRANAALQAGHLDGTDGTSARELFQAARALEPDNDRALDGLRAVGQAELAQGQKQLGAGDLDAATQSASAARELLGGGTDVDQLDRAIAQARLTHMHASDLVERARDALAQGKLDGPDGAAALFAQVLAADPGNAVASHGLDQVGGAYADLARKALDAGDAATAGTAIDKLASLLPRYGDLPSLRAQQAQVQRAHDDAVNQAVTQGMDALRAGRISGSGDDTALAYFQKALTLDPNNPAAQSGLGKVVQALTVQANAAIDSGDDAQARALLDQAQALAPKSADLAAARARLGQAAPAAAGSSAPAAQAGAAPTGAAGGTASASPAAPAKDDASGALLQPSLTPAQQAQVSSLVQQAKEAAQRGDIMLPPGQSAYDLYRSALAIDGNDKAARDGLQNLPATVIQLFNQALQGGRLATAGDMLGNLADLSPGDPNQGQLRHRLAEAWLDRAEQQLDSGDRPGASQSLDRVRKLAPQHPRLAELTARLNNAGR</sequence>
<dbReference type="EMBL" id="CP014841">
    <property type="protein sequence ID" value="AND71287.1"/>
    <property type="molecule type" value="Genomic_DNA"/>
</dbReference>
<name>A0A160N5K4_9GAMM</name>
<feature type="compositionally biased region" description="Low complexity" evidence="1">
    <location>
        <begin position="415"/>
        <end position="438"/>
    </location>
</feature>
<feature type="transmembrane region" description="Helical" evidence="2">
    <location>
        <begin position="75"/>
        <end position="93"/>
    </location>
</feature>
<evidence type="ECO:0008006" key="5">
    <source>
        <dbReference type="Google" id="ProtNLM"/>
    </source>
</evidence>
<keyword evidence="2" id="KW-0812">Transmembrane</keyword>
<dbReference type="InterPro" id="IPR019734">
    <property type="entry name" value="TPR_rpt"/>
</dbReference>
<protein>
    <recommendedName>
        <fullName evidence="5">Tetratricopeptide repeat protein</fullName>
    </recommendedName>
</protein>
<dbReference type="InterPro" id="IPR011990">
    <property type="entry name" value="TPR-like_helical_dom_sf"/>
</dbReference>
<reference evidence="3 4" key="1">
    <citation type="submission" date="2016-02" db="EMBL/GenBank/DDBJ databases">
        <title>Complete genome sequencing and analysis of ATSB10, Dyella thiooxydans isolated from rhizosphere soil of sunflower (Helianthus annuus L.).</title>
        <authorList>
            <person name="Lee Y."/>
            <person name="Hwangbo K."/>
            <person name="Chung H."/>
            <person name="Yoo J."/>
            <person name="Kim K.Y."/>
            <person name="Sa T.M."/>
            <person name="Um Y."/>
            <person name="Madhaiyan M."/>
        </authorList>
    </citation>
    <scope>NUCLEOTIDE SEQUENCE [LARGE SCALE GENOMIC DNA]</scope>
    <source>
        <strain evidence="3 4">ATSB10</strain>
    </source>
</reference>